<evidence type="ECO:0000313" key="2">
    <source>
        <dbReference type="Proteomes" id="UP001138540"/>
    </source>
</evidence>
<evidence type="ECO:0000313" key="1">
    <source>
        <dbReference type="EMBL" id="MBB5986590.1"/>
    </source>
</evidence>
<dbReference type="Proteomes" id="UP001138540">
    <property type="component" value="Unassembled WGS sequence"/>
</dbReference>
<keyword evidence="2" id="KW-1185">Reference proteome</keyword>
<proteinExistence type="predicted"/>
<protein>
    <submittedName>
        <fullName evidence="1">Uncharacterized protein</fullName>
    </submittedName>
</protein>
<reference evidence="1 2" key="1">
    <citation type="submission" date="2020-08" db="EMBL/GenBank/DDBJ databases">
        <title>Exploring microbial biodiversity for novel pathways involved in the catabolism of aromatic compounds derived from lignin.</title>
        <authorList>
            <person name="Elkins J."/>
        </authorList>
    </citation>
    <scope>NUCLEOTIDE SEQUENCE [LARGE SCALE GENOMIC DNA]</scope>
    <source>
        <strain evidence="1 2">B1D3A</strain>
    </source>
</reference>
<dbReference type="EMBL" id="JACHKA010000001">
    <property type="protein sequence ID" value="MBB5986590.1"/>
    <property type="molecule type" value="Genomic_DNA"/>
</dbReference>
<name>A0ABR6NH33_9SPHN</name>
<gene>
    <name evidence="1" type="ORF">HNP60_002564</name>
</gene>
<sequence length="60" mass="6710">MRTRTLGGLLLSPSMPRSRSDVRRHSSLWRRQKIDALLGKYWQSDPGAAVNGFAPSVVKT</sequence>
<accession>A0ABR6NH33</accession>
<organism evidence="1 2">
    <name type="scientific">Sphingobium lignivorans</name>
    <dbReference type="NCBI Taxonomy" id="2735886"/>
    <lineage>
        <taxon>Bacteria</taxon>
        <taxon>Pseudomonadati</taxon>
        <taxon>Pseudomonadota</taxon>
        <taxon>Alphaproteobacteria</taxon>
        <taxon>Sphingomonadales</taxon>
        <taxon>Sphingomonadaceae</taxon>
        <taxon>Sphingobium</taxon>
    </lineage>
</organism>
<comment type="caution">
    <text evidence="1">The sequence shown here is derived from an EMBL/GenBank/DDBJ whole genome shotgun (WGS) entry which is preliminary data.</text>
</comment>